<reference evidence="15" key="3">
    <citation type="submission" date="2025-09" db="UniProtKB">
        <authorList>
            <consortium name="Ensembl"/>
        </authorList>
    </citation>
    <scope>IDENTIFICATION</scope>
</reference>
<evidence type="ECO:0000256" key="4">
    <source>
        <dbReference type="ARBA" id="ARBA00022917"/>
    </source>
</evidence>
<evidence type="ECO:0000259" key="14">
    <source>
        <dbReference type="Pfam" id="PF00472"/>
    </source>
</evidence>
<evidence type="ECO:0000256" key="5">
    <source>
        <dbReference type="ARBA" id="ARBA00022946"/>
    </source>
</evidence>
<dbReference type="Bgee" id="ENSMODG00000037852">
    <property type="expression patterns" value="Expressed in forelimb bud and 20 other cell types or tissues"/>
</dbReference>
<organism evidence="15 16">
    <name type="scientific">Monodelphis domestica</name>
    <name type="common">Gray short-tailed opossum</name>
    <dbReference type="NCBI Taxonomy" id="13616"/>
    <lineage>
        <taxon>Eukaryota</taxon>
        <taxon>Metazoa</taxon>
        <taxon>Chordata</taxon>
        <taxon>Craniata</taxon>
        <taxon>Vertebrata</taxon>
        <taxon>Euteleostomi</taxon>
        <taxon>Mammalia</taxon>
        <taxon>Metatheria</taxon>
        <taxon>Didelphimorphia</taxon>
        <taxon>Didelphidae</taxon>
        <taxon>Monodelphis</taxon>
    </lineage>
</organism>
<gene>
    <name evidence="15" type="primary">MRPL58</name>
</gene>
<keyword evidence="3" id="KW-0378">Hydrolase</keyword>
<dbReference type="GeneTree" id="ENSGT00390000013268"/>
<dbReference type="InterPro" id="IPR052104">
    <property type="entry name" value="Mito_Release_Factor_mL62"/>
</dbReference>
<dbReference type="PANTHER" id="PTHR11075:SF54">
    <property type="entry name" value="LARGE RIBOSOMAL SUBUNIT PROTEIN ML62"/>
    <property type="match status" value="1"/>
</dbReference>
<protein>
    <recommendedName>
        <fullName evidence="10">Large ribosomal subunit protein mL62</fullName>
        <ecNumber evidence="2">3.1.1.29</ecNumber>
    </recommendedName>
    <alternativeName>
        <fullName evidence="11">Peptidyl-tRNA hydrolase ICT1, mitochondrial</fullName>
    </alternativeName>
</protein>
<dbReference type="InterPro" id="IPR000352">
    <property type="entry name" value="Pep_chain_release_fac_I"/>
</dbReference>
<dbReference type="GO" id="GO:0072344">
    <property type="term" value="P:rescue of stalled ribosome"/>
    <property type="evidence" value="ECO:0007669"/>
    <property type="project" value="Ensembl"/>
</dbReference>
<dbReference type="GO" id="GO:0005762">
    <property type="term" value="C:mitochondrial large ribosomal subunit"/>
    <property type="evidence" value="ECO:0000318"/>
    <property type="project" value="GO_Central"/>
</dbReference>
<feature type="domain" description="Prokaryotic-type class I peptide chain release factors" evidence="14">
    <location>
        <begin position="71"/>
        <end position="202"/>
    </location>
</feature>
<comment type="subcellular location">
    <subcellularLocation>
        <location evidence="1">Mitochondrion</location>
    </subcellularLocation>
</comment>
<evidence type="ECO:0000256" key="11">
    <source>
        <dbReference type="ARBA" id="ARBA00041531"/>
    </source>
</evidence>
<keyword evidence="8" id="KW-0687">Ribonucleoprotein</keyword>
<dbReference type="OrthoDB" id="270639at2759"/>
<evidence type="ECO:0000256" key="10">
    <source>
        <dbReference type="ARBA" id="ARBA00039441"/>
    </source>
</evidence>
<dbReference type="FunFam" id="3.30.160.20:FF:000050">
    <property type="entry name" value="Peptidyl-tRNA hydrolase ICT1, mitochondrial"/>
    <property type="match status" value="1"/>
</dbReference>
<keyword evidence="4" id="KW-0648">Protein biosynthesis</keyword>
<evidence type="ECO:0000256" key="9">
    <source>
        <dbReference type="ARBA" id="ARBA00038225"/>
    </source>
</evidence>
<dbReference type="GO" id="GO:0004045">
    <property type="term" value="F:peptidyl-tRNA hydrolase activity"/>
    <property type="evidence" value="ECO:0000318"/>
    <property type="project" value="GO_Central"/>
</dbReference>
<sequence>MAAARSLLWLPSRAWLRLTLLQPPNRCLWRTFHDKAVSSEFKSIYSLDKLYPNSCGRETAWRIPDDAKQASTDIPIDRLQVSYSKSSGPGGQNVNKVNTKAEVRFHLATADWIAEPVRQKISVLFKNKISKSGELIITSDSSRYQFRNLADCLQKIRDMIAQASQVPKEPSKEDAVLRRIRIENSNRERLRQKRIHSSTKANRKIDMD</sequence>
<evidence type="ECO:0000256" key="1">
    <source>
        <dbReference type="ARBA" id="ARBA00004173"/>
    </source>
</evidence>
<dbReference type="Pfam" id="PF00472">
    <property type="entry name" value="RF-1"/>
    <property type="match status" value="1"/>
</dbReference>
<evidence type="ECO:0000313" key="15">
    <source>
        <dbReference type="Ensembl" id="ENSMODP00000054271.1"/>
    </source>
</evidence>
<keyword evidence="16" id="KW-1185">Reference proteome</keyword>
<dbReference type="FunCoup" id="A0A5F8H4P4">
    <property type="interactions" value="1565"/>
</dbReference>
<reference evidence="15 16" key="1">
    <citation type="journal article" date="2007" name="Nature">
        <title>Genome of the marsupial Monodelphis domestica reveals innovation in non-coding sequences.</title>
        <authorList>
            <person name="Mikkelsen T.S."/>
            <person name="Wakefield M.J."/>
            <person name="Aken B."/>
            <person name="Amemiya C.T."/>
            <person name="Chang J.L."/>
            <person name="Duke S."/>
            <person name="Garber M."/>
            <person name="Gentles A.J."/>
            <person name="Goodstadt L."/>
            <person name="Heger A."/>
            <person name="Jurka J."/>
            <person name="Kamal M."/>
            <person name="Mauceli E."/>
            <person name="Searle S.M."/>
            <person name="Sharpe T."/>
            <person name="Baker M.L."/>
            <person name="Batzer M.A."/>
            <person name="Benos P.V."/>
            <person name="Belov K."/>
            <person name="Clamp M."/>
            <person name="Cook A."/>
            <person name="Cuff J."/>
            <person name="Das R."/>
            <person name="Davidow L."/>
            <person name="Deakin J.E."/>
            <person name="Fazzari M.J."/>
            <person name="Glass J.L."/>
            <person name="Grabherr M."/>
            <person name="Greally J.M."/>
            <person name="Gu W."/>
            <person name="Hore T.A."/>
            <person name="Huttley G.A."/>
            <person name="Kleber M."/>
            <person name="Jirtle R.L."/>
            <person name="Koina E."/>
            <person name="Lee J.T."/>
            <person name="Mahony S."/>
            <person name="Marra M.A."/>
            <person name="Miller R.D."/>
            <person name="Nicholls R.D."/>
            <person name="Oda M."/>
            <person name="Papenfuss A.T."/>
            <person name="Parra Z.E."/>
            <person name="Pollock D.D."/>
            <person name="Ray D.A."/>
            <person name="Schein J.E."/>
            <person name="Speed T.P."/>
            <person name="Thompson K."/>
            <person name="VandeBerg J.L."/>
            <person name="Wade C.M."/>
            <person name="Walker J.A."/>
            <person name="Waters P.D."/>
            <person name="Webber C."/>
            <person name="Weidman J.R."/>
            <person name="Xie X."/>
            <person name="Zody M.C."/>
            <person name="Baldwin J."/>
            <person name="Abdouelleil A."/>
            <person name="Abdulkadir J."/>
            <person name="Abebe A."/>
            <person name="Abera B."/>
            <person name="Abreu J."/>
            <person name="Acer S.C."/>
            <person name="Aftuck L."/>
            <person name="Alexander A."/>
            <person name="An P."/>
            <person name="Anderson E."/>
            <person name="Anderson S."/>
            <person name="Arachi H."/>
            <person name="Azer M."/>
            <person name="Bachantsang P."/>
            <person name="Barry A."/>
            <person name="Bayul T."/>
            <person name="Berlin A."/>
            <person name="Bessette D."/>
            <person name="Bloom T."/>
            <person name="Bloom T."/>
            <person name="Boguslavskiy L."/>
            <person name="Bonnet C."/>
            <person name="Boukhgalter B."/>
            <person name="Bourzgui I."/>
            <person name="Brown A."/>
            <person name="Cahill P."/>
            <person name="Channer S."/>
            <person name="Cheshatsang Y."/>
            <person name="Chuda L."/>
            <person name="Citroen M."/>
            <person name="Collymore A."/>
            <person name="Cooke P."/>
            <person name="Costello M."/>
            <person name="D'Aco K."/>
            <person name="Daza R."/>
            <person name="De Haan G."/>
            <person name="DeGray S."/>
            <person name="DeMaso C."/>
            <person name="Dhargay N."/>
            <person name="Dooley K."/>
            <person name="Dooley E."/>
            <person name="Doricent M."/>
            <person name="Dorje P."/>
            <person name="Dorjee K."/>
            <person name="Dupes A."/>
            <person name="Elong R."/>
            <person name="Falk J."/>
            <person name="Farina A."/>
            <person name="Faro S."/>
            <person name="Ferguson D."/>
            <person name="Fisher S."/>
            <person name="Foley C.D."/>
            <person name="Franke A."/>
            <person name="Friedrich D."/>
            <person name="Gadbois L."/>
            <person name="Gearin G."/>
            <person name="Gearin C.R."/>
            <person name="Giannoukos G."/>
            <person name="Goode T."/>
            <person name="Graham J."/>
            <person name="Grandbois E."/>
            <person name="Grewal S."/>
            <person name="Gyaltsen K."/>
            <person name="Hafez N."/>
            <person name="Hagos B."/>
            <person name="Hall J."/>
            <person name="Henson C."/>
            <person name="Hollinger A."/>
            <person name="Honan T."/>
            <person name="Huard M.D."/>
            <person name="Hughes L."/>
            <person name="Hurhula B."/>
            <person name="Husby M.E."/>
            <person name="Kamat A."/>
            <person name="Kanga B."/>
            <person name="Kashin S."/>
            <person name="Khazanovich D."/>
            <person name="Kisner P."/>
            <person name="Lance K."/>
            <person name="Lara M."/>
            <person name="Lee W."/>
            <person name="Lennon N."/>
            <person name="Letendre F."/>
            <person name="LeVine R."/>
            <person name="Lipovsky A."/>
            <person name="Liu X."/>
            <person name="Liu J."/>
            <person name="Liu S."/>
            <person name="Lokyitsang T."/>
            <person name="Lokyitsang Y."/>
            <person name="Lubonja R."/>
            <person name="Lui A."/>
            <person name="MacDonald P."/>
            <person name="Magnisalis V."/>
            <person name="Maru K."/>
            <person name="Matthews C."/>
            <person name="McCusker W."/>
            <person name="McDonough S."/>
            <person name="Mehta T."/>
            <person name="Meldrim J."/>
            <person name="Meneus L."/>
            <person name="Mihai O."/>
            <person name="Mihalev A."/>
            <person name="Mihova T."/>
            <person name="Mittelman R."/>
            <person name="Mlenga V."/>
            <person name="Montmayeur A."/>
            <person name="Mulrain L."/>
            <person name="Navidi A."/>
            <person name="Naylor J."/>
            <person name="Negash T."/>
            <person name="Nguyen T."/>
            <person name="Nguyen N."/>
            <person name="Nicol R."/>
            <person name="Norbu C."/>
            <person name="Norbu N."/>
            <person name="Novod N."/>
            <person name="O'Neill B."/>
            <person name="Osman S."/>
            <person name="Markiewicz E."/>
            <person name="Oyono O.L."/>
            <person name="Patti C."/>
            <person name="Phunkhang P."/>
            <person name="Pierre F."/>
            <person name="Priest M."/>
            <person name="Raghuraman S."/>
            <person name="Rege F."/>
            <person name="Reyes R."/>
            <person name="Rise C."/>
            <person name="Rogov P."/>
            <person name="Ross K."/>
            <person name="Ryan E."/>
            <person name="Settipalli S."/>
            <person name="Shea T."/>
            <person name="Sherpa N."/>
            <person name="Shi L."/>
            <person name="Shih D."/>
            <person name="Sparrow T."/>
            <person name="Spaulding J."/>
            <person name="Stalker J."/>
            <person name="Stange-Thomann N."/>
            <person name="Stavropoulos S."/>
            <person name="Stone C."/>
            <person name="Strader C."/>
            <person name="Tesfaye S."/>
            <person name="Thomson T."/>
            <person name="Thoulutsang Y."/>
            <person name="Thoulutsang D."/>
            <person name="Topham K."/>
            <person name="Topping I."/>
            <person name="Tsamla T."/>
            <person name="Vassiliev H."/>
            <person name="Vo A."/>
            <person name="Wangchuk T."/>
            <person name="Wangdi T."/>
            <person name="Weiand M."/>
            <person name="Wilkinson J."/>
            <person name="Wilson A."/>
            <person name="Yadav S."/>
            <person name="Young G."/>
            <person name="Yu Q."/>
            <person name="Zembek L."/>
            <person name="Zhong D."/>
            <person name="Zimmer A."/>
            <person name="Zwirko Z."/>
            <person name="Jaffe D.B."/>
            <person name="Alvarez P."/>
            <person name="Brockman W."/>
            <person name="Butler J."/>
            <person name="Chin C."/>
            <person name="Gnerre S."/>
            <person name="MacCallum I."/>
            <person name="Graves J.A."/>
            <person name="Ponting C.P."/>
            <person name="Breen M."/>
            <person name="Samollow P.B."/>
            <person name="Lander E.S."/>
            <person name="Lindblad-Toh K."/>
        </authorList>
    </citation>
    <scope>NUCLEOTIDE SEQUENCE [LARGE SCALE GENOMIC DNA]</scope>
</reference>
<accession>A0A5F8H4P4</accession>
<dbReference type="GO" id="GO:0005654">
    <property type="term" value="C:nucleoplasm"/>
    <property type="evidence" value="ECO:0007669"/>
    <property type="project" value="Ensembl"/>
</dbReference>
<feature type="signal peptide" evidence="13">
    <location>
        <begin position="1"/>
        <end position="21"/>
    </location>
</feature>
<evidence type="ECO:0000256" key="8">
    <source>
        <dbReference type="ARBA" id="ARBA00023274"/>
    </source>
</evidence>
<dbReference type="Gene3D" id="3.30.160.20">
    <property type="match status" value="1"/>
</dbReference>
<dbReference type="Proteomes" id="UP000002280">
    <property type="component" value="Chromosome 2"/>
</dbReference>
<comment type="similarity">
    <text evidence="9">Belongs to the prokaryotic/mitochondrial release factor family. Mitochondrion-specific ribosomal protein mL62 subfamily.</text>
</comment>
<proteinExistence type="inferred from homology"/>
<dbReference type="InParanoid" id="A0A5F8H4P4"/>
<evidence type="ECO:0000256" key="3">
    <source>
        <dbReference type="ARBA" id="ARBA00022801"/>
    </source>
</evidence>
<dbReference type="OMA" id="GGQNVNC"/>
<evidence type="ECO:0000256" key="12">
    <source>
        <dbReference type="SAM" id="MobiDB-lite"/>
    </source>
</evidence>
<dbReference type="PANTHER" id="PTHR11075">
    <property type="entry name" value="PEPTIDE CHAIN RELEASE FACTOR"/>
    <property type="match status" value="1"/>
</dbReference>
<dbReference type="SUPFAM" id="SSF110916">
    <property type="entry name" value="Peptidyl-tRNA hydrolase domain-like"/>
    <property type="match status" value="1"/>
</dbReference>
<dbReference type="KEGG" id="mdo:100027755"/>
<evidence type="ECO:0000256" key="7">
    <source>
        <dbReference type="ARBA" id="ARBA00023128"/>
    </source>
</evidence>
<keyword evidence="5" id="KW-0809">Transit peptide</keyword>
<dbReference type="EC" id="3.1.1.29" evidence="2"/>
<evidence type="ECO:0000256" key="2">
    <source>
        <dbReference type="ARBA" id="ARBA00013260"/>
    </source>
</evidence>
<dbReference type="GO" id="GO:0005886">
    <property type="term" value="C:plasma membrane"/>
    <property type="evidence" value="ECO:0007669"/>
    <property type="project" value="Ensembl"/>
</dbReference>
<keyword evidence="6" id="KW-0689">Ribosomal protein</keyword>
<dbReference type="AlphaFoldDB" id="A0A5F8H4P4"/>
<feature type="region of interest" description="Disordered" evidence="12">
    <location>
        <begin position="188"/>
        <end position="208"/>
    </location>
</feature>
<dbReference type="GO" id="GO:0005743">
    <property type="term" value="C:mitochondrial inner membrane"/>
    <property type="evidence" value="ECO:0007669"/>
    <property type="project" value="UniProtKB-ARBA"/>
</dbReference>
<dbReference type="Ensembl" id="ENSMODT00000056107.1">
    <property type="protein sequence ID" value="ENSMODP00000054271.1"/>
    <property type="gene ID" value="ENSMODG00000037852.1"/>
</dbReference>
<evidence type="ECO:0000256" key="6">
    <source>
        <dbReference type="ARBA" id="ARBA00022980"/>
    </source>
</evidence>
<feature type="chain" id="PRO_5023912531" description="Large ribosomal subunit protein mL62" evidence="13">
    <location>
        <begin position="22"/>
        <end position="208"/>
    </location>
</feature>
<dbReference type="GO" id="GO:0070126">
    <property type="term" value="P:mitochondrial translational termination"/>
    <property type="evidence" value="ECO:0000318"/>
    <property type="project" value="GO_Central"/>
</dbReference>
<evidence type="ECO:0000313" key="16">
    <source>
        <dbReference type="Proteomes" id="UP000002280"/>
    </source>
</evidence>
<dbReference type="STRING" id="13616.ENSMODP00000054271"/>
<dbReference type="GO" id="GO:0016150">
    <property type="term" value="F:translation release factor activity, codon nonspecific"/>
    <property type="evidence" value="ECO:0000318"/>
    <property type="project" value="GO_Central"/>
</dbReference>
<keyword evidence="7" id="KW-0496">Mitochondrion</keyword>
<reference evidence="15" key="2">
    <citation type="submission" date="2025-08" db="UniProtKB">
        <authorList>
            <consortium name="Ensembl"/>
        </authorList>
    </citation>
    <scope>IDENTIFICATION</scope>
</reference>
<keyword evidence="13" id="KW-0732">Signal</keyword>
<name>A0A5F8H4P4_MONDO</name>
<dbReference type="GeneID" id="100027755"/>
<dbReference type="CTD" id="3396"/>
<evidence type="ECO:0000256" key="13">
    <source>
        <dbReference type="SAM" id="SignalP"/>
    </source>
</evidence>